<dbReference type="EMBL" id="LKAM01000002">
    <property type="protein sequence ID" value="KUM49798.1"/>
    <property type="molecule type" value="Genomic_DNA"/>
</dbReference>
<keyword evidence="1" id="KW-0496">Mitochondrion</keyword>
<gene>
    <name evidence="1" type="ORF">ABT39_MTgene3025</name>
</gene>
<dbReference type="AlphaFoldDB" id="A0A101M2M8"/>
<organism evidence="1">
    <name type="scientific">Picea glauca</name>
    <name type="common">White spruce</name>
    <name type="synonym">Pinus glauca</name>
    <dbReference type="NCBI Taxonomy" id="3330"/>
    <lineage>
        <taxon>Eukaryota</taxon>
        <taxon>Viridiplantae</taxon>
        <taxon>Streptophyta</taxon>
        <taxon>Embryophyta</taxon>
        <taxon>Tracheophyta</taxon>
        <taxon>Spermatophyta</taxon>
        <taxon>Pinopsida</taxon>
        <taxon>Pinidae</taxon>
        <taxon>Conifers I</taxon>
        <taxon>Pinales</taxon>
        <taxon>Pinaceae</taxon>
        <taxon>Picea</taxon>
    </lineage>
</organism>
<protein>
    <submittedName>
        <fullName evidence="1">Uncharacterized protein</fullName>
    </submittedName>
</protein>
<reference evidence="1" key="1">
    <citation type="journal article" date="2015" name="Genome Biol. Evol.">
        <title>Organellar Genomes of White Spruce (Picea glauca): Assembly and Annotation.</title>
        <authorList>
            <person name="Jackman S.D."/>
            <person name="Warren R.L."/>
            <person name="Gibb E.A."/>
            <person name="Vandervalk B.P."/>
            <person name="Mohamadi H."/>
            <person name="Chu J."/>
            <person name="Raymond A."/>
            <person name="Pleasance S."/>
            <person name="Coope R."/>
            <person name="Wildung M.R."/>
            <person name="Ritland C.E."/>
            <person name="Bousquet J."/>
            <person name="Jones S.J."/>
            <person name="Bohlmann J."/>
            <person name="Birol I."/>
        </authorList>
    </citation>
    <scope>NUCLEOTIDE SEQUENCE [LARGE SCALE GENOMIC DNA]</scope>
    <source>
        <tissue evidence="1">Flushing bud</tissue>
    </source>
</reference>
<sequence>MCCGMNVIDRGCPDMSAVVLLKGMTYLASICMPACGSGVEWTQEGAIKMRLR</sequence>
<comment type="caution">
    <text evidence="1">The sequence shown here is derived from an EMBL/GenBank/DDBJ whole genome shotgun (WGS) entry which is preliminary data.</text>
</comment>
<geneLocation type="mitochondrion" evidence="1"/>
<evidence type="ECO:0000313" key="1">
    <source>
        <dbReference type="EMBL" id="KUM49798.1"/>
    </source>
</evidence>
<accession>A0A101M2M8</accession>
<proteinExistence type="predicted"/>
<name>A0A101M2M8_PICGL</name>